<reference evidence="6" key="1">
    <citation type="submission" date="2023-12" db="EMBL/GenBank/DDBJ databases">
        <title>Novel isolates from deep terrestrial aquifers shed light on the physiology and ecology of the class Limnochordia.</title>
        <authorList>
            <person name="Karnachuk O.V."/>
            <person name="Lukina A.P."/>
            <person name="Avakyan M.R."/>
            <person name="Kadnikov V."/>
            <person name="Begmatov S."/>
            <person name="Beletsky A.V."/>
            <person name="Mardanov A.V."/>
            <person name="Ravin N.V."/>
        </authorList>
    </citation>
    <scope>NUCLEOTIDE SEQUENCE [LARGE SCALE GENOMIC DNA]</scope>
    <source>
        <strain evidence="6">LN</strain>
    </source>
</reference>
<dbReference type="PANTHER" id="PTHR33164">
    <property type="entry name" value="TRANSCRIPTIONAL REGULATOR, MARR FAMILY"/>
    <property type="match status" value="1"/>
</dbReference>
<evidence type="ECO:0000313" key="5">
    <source>
        <dbReference type="EMBL" id="WRP14070.1"/>
    </source>
</evidence>
<keyword evidence="6" id="KW-1185">Reference proteome</keyword>
<dbReference type="CDD" id="cd00090">
    <property type="entry name" value="HTH_ARSR"/>
    <property type="match status" value="1"/>
</dbReference>
<sequence length="187" mass="21099">MWRLTLEPQRPLQLEMLADFFVELVFDVVTTRTLSDAGSDITVSQLECLKYLQRHGACSAAELAEGLHMSPPAITKLVDRLVRKGLVMRRDRPDDRRSVEISLTEAGQQAVEAIRRRRTQVFEMILSRMTPEDQEMLERSLRAFVAAGLNDPGVVEALCLRCGDESTPECPLIDAYRVLTGNPLQCR</sequence>
<accession>A0ABZ1BNB9</accession>
<keyword evidence="1" id="KW-0805">Transcription regulation</keyword>
<dbReference type="PROSITE" id="PS50995">
    <property type="entry name" value="HTH_MARR_2"/>
    <property type="match status" value="1"/>
</dbReference>
<evidence type="ECO:0000256" key="1">
    <source>
        <dbReference type="ARBA" id="ARBA00023015"/>
    </source>
</evidence>
<feature type="domain" description="HTH marR-type" evidence="4">
    <location>
        <begin position="1"/>
        <end position="146"/>
    </location>
</feature>
<dbReference type="PRINTS" id="PR00598">
    <property type="entry name" value="HTHMARR"/>
</dbReference>
<dbReference type="InterPro" id="IPR023187">
    <property type="entry name" value="Tscrpt_reg_MarR-type_CS"/>
</dbReference>
<dbReference type="InterPro" id="IPR036390">
    <property type="entry name" value="WH_DNA-bd_sf"/>
</dbReference>
<keyword evidence="2" id="KW-0238">DNA-binding</keyword>
<dbReference type="EMBL" id="CP141614">
    <property type="protein sequence ID" value="WRP14070.1"/>
    <property type="molecule type" value="Genomic_DNA"/>
</dbReference>
<dbReference type="SMART" id="SM00347">
    <property type="entry name" value="HTH_MARR"/>
    <property type="match status" value="1"/>
</dbReference>
<dbReference type="Proteomes" id="UP001333102">
    <property type="component" value="Chromosome"/>
</dbReference>
<dbReference type="Pfam" id="PF01047">
    <property type="entry name" value="MarR"/>
    <property type="match status" value="1"/>
</dbReference>
<evidence type="ECO:0000256" key="2">
    <source>
        <dbReference type="ARBA" id="ARBA00023125"/>
    </source>
</evidence>
<name>A0ABZ1BNB9_9FIRM</name>
<evidence type="ECO:0000313" key="6">
    <source>
        <dbReference type="Proteomes" id="UP001333102"/>
    </source>
</evidence>
<dbReference type="PANTHER" id="PTHR33164:SF43">
    <property type="entry name" value="HTH-TYPE TRANSCRIPTIONAL REPRESSOR YETL"/>
    <property type="match status" value="1"/>
</dbReference>
<dbReference type="Gene3D" id="1.10.10.10">
    <property type="entry name" value="Winged helix-like DNA-binding domain superfamily/Winged helix DNA-binding domain"/>
    <property type="match status" value="1"/>
</dbReference>
<dbReference type="InterPro" id="IPR036388">
    <property type="entry name" value="WH-like_DNA-bd_sf"/>
</dbReference>
<dbReference type="RefSeq" id="WP_324668360.1">
    <property type="nucleotide sequence ID" value="NZ_CP141614.1"/>
</dbReference>
<organism evidence="5 6">
    <name type="scientific">Geochorda subterranea</name>
    <dbReference type="NCBI Taxonomy" id="3109564"/>
    <lineage>
        <taxon>Bacteria</taxon>
        <taxon>Bacillati</taxon>
        <taxon>Bacillota</taxon>
        <taxon>Limnochordia</taxon>
        <taxon>Limnochordales</taxon>
        <taxon>Geochordaceae</taxon>
        <taxon>Geochorda</taxon>
    </lineage>
</organism>
<proteinExistence type="predicted"/>
<keyword evidence="3" id="KW-0804">Transcription</keyword>
<dbReference type="PROSITE" id="PS01117">
    <property type="entry name" value="HTH_MARR_1"/>
    <property type="match status" value="1"/>
</dbReference>
<gene>
    <name evidence="5" type="ORF">VLY81_11660</name>
</gene>
<dbReference type="SUPFAM" id="SSF46785">
    <property type="entry name" value="Winged helix' DNA-binding domain"/>
    <property type="match status" value="1"/>
</dbReference>
<protein>
    <submittedName>
        <fullName evidence="5">MarR family transcriptional regulator</fullName>
    </submittedName>
</protein>
<dbReference type="InterPro" id="IPR000835">
    <property type="entry name" value="HTH_MarR-typ"/>
</dbReference>
<dbReference type="InterPro" id="IPR039422">
    <property type="entry name" value="MarR/SlyA-like"/>
</dbReference>
<evidence type="ECO:0000259" key="4">
    <source>
        <dbReference type="PROSITE" id="PS50995"/>
    </source>
</evidence>
<evidence type="ECO:0000256" key="3">
    <source>
        <dbReference type="ARBA" id="ARBA00023163"/>
    </source>
</evidence>
<dbReference type="InterPro" id="IPR011991">
    <property type="entry name" value="ArsR-like_HTH"/>
</dbReference>